<reference evidence="1" key="2">
    <citation type="journal article" date="2015" name="Fish Shellfish Immunol.">
        <title>Early steps in the European eel (Anguilla anguilla)-Vibrio vulnificus interaction in the gills: Role of the RtxA13 toxin.</title>
        <authorList>
            <person name="Callol A."/>
            <person name="Pajuelo D."/>
            <person name="Ebbesson L."/>
            <person name="Teles M."/>
            <person name="MacKenzie S."/>
            <person name="Amaro C."/>
        </authorList>
    </citation>
    <scope>NUCLEOTIDE SEQUENCE</scope>
</reference>
<accession>A0A0E9X8R1</accession>
<proteinExistence type="predicted"/>
<evidence type="ECO:0000313" key="1">
    <source>
        <dbReference type="EMBL" id="JAH98994.1"/>
    </source>
</evidence>
<name>A0A0E9X8R1_ANGAN</name>
<organism evidence="1">
    <name type="scientific">Anguilla anguilla</name>
    <name type="common">European freshwater eel</name>
    <name type="synonym">Muraena anguilla</name>
    <dbReference type="NCBI Taxonomy" id="7936"/>
    <lineage>
        <taxon>Eukaryota</taxon>
        <taxon>Metazoa</taxon>
        <taxon>Chordata</taxon>
        <taxon>Craniata</taxon>
        <taxon>Vertebrata</taxon>
        <taxon>Euteleostomi</taxon>
        <taxon>Actinopterygii</taxon>
        <taxon>Neopterygii</taxon>
        <taxon>Teleostei</taxon>
        <taxon>Anguilliformes</taxon>
        <taxon>Anguillidae</taxon>
        <taxon>Anguilla</taxon>
    </lineage>
</organism>
<sequence>MQFQCKVFDKTCTKLVRERQLLDGNNFHREKCCCETTPDAMTRRHARCVINRKRCSSGTYPKLQIHSP</sequence>
<dbReference type="EMBL" id="GBXM01009583">
    <property type="protein sequence ID" value="JAH98994.1"/>
    <property type="molecule type" value="Transcribed_RNA"/>
</dbReference>
<reference evidence="1" key="1">
    <citation type="submission" date="2014-11" db="EMBL/GenBank/DDBJ databases">
        <authorList>
            <person name="Amaro Gonzalez C."/>
        </authorList>
    </citation>
    <scope>NUCLEOTIDE SEQUENCE</scope>
</reference>
<protein>
    <submittedName>
        <fullName evidence="1">Uncharacterized protein</fullName>
    </submittedName>
</protein>
<dbReference type="AlphaFoldDB" id="A0A0E9X8R1"/>